<reference evidence="1" key="1">
    <citation type="journal article" date="2021" name="PeerJ">
        <title>Extensive microbial diversity within the chicken gut microbiome revealed by metagenomics and culture.</title>
        <authorList>
            <person name="Gilroy R."/>
            <person name="Ravi A."/>
            <person name="Getino M."/>
            <person name="Pursley I."/>
            <person name="Horton D.L."/>
            <person name="Alikhan N.F."/>
            <person name="Baker D."/>
            <person name="Gharbi K."/>
            <person name="Hall N."/>
            <person name="Watson M."/>
            <person name="Adriaenssens E.M."/>
            <person name="Foster-Nyarko E."/>
            <person name="Jarju S."/>
            <person name="Secka A."/>
            <person name="Antonio M."/>
            <person name="Oren A."/>
            <person name="Chaudhuri R.R."/>
            <person name="La Ragione R."/>
            <person name="Hildebrand F."/>
            <person name="Pallen M.J."/>
        </authorList>
    </citation>
    <scope>NUCLEOTIDE SEQUENCE</scope>
    <source>
        <strain evidence="1">1719</strain>
    </source>
</reference>
<dbReference type="EMBL" id="DXEZ01000241">
    <property type="protein sequence ID" value="HIX55102.1"/>
    <property type="molecule type" value="Genomic_DNA"/>
</dbReference>
<accession>A0A9D2AYN8</accession>
<reference evidence="1" key="2">
    <citation type="submission" date="2021-04" db="EMBL/GenBank/DDBJ databases">
        <authorList>
            <person name="Gilroy R."/>
        </authorList>
    </citation>
    <scope>NUCLEOTIDE SEQUENCE</scope>
    <source>
        <strain evidence="1">1719</strain>
    </source>
</reference>
<dbReference type="InterPro" id="IPR013783">
    <property type="entry name" value="Ig-like_fold"/>
</dbReference>
<evidence type="ECO:0000313" key="1">
    <source>
        <dbReference type="EMBL" id="HIX55102.1"/>
    </source>
</evidence>
<name>A0A9D2AYN8_9SPHI</name>
<protein>
    <submittedName>
        <fullName evidence="1">Fibronectin type III domain-containing protein</fullName>
    </submittedName>
</protein>
<dbReference type="Gene3D" id="2.60.40.10">
    <property type="entry name" value="Immunoglobulins"/>
    <property type="match status" value="4"/>
</dbReference>
<organism evidence="1 2">
    <name type="scientific">Candidatus Sphingobacterium stercoripullorum</name>
    <dbReference type="NCBI Taxonomy" id="2838759"/>
    <lineage>
        <taxon>Bacteria</taxon>
        <taxon>Pseudomonadati</taxon>
        <taxon>Bacteroidota</taxon>
        <taxon>Sphingobacteriia</taxon>
        <taxon>Sphingobacteriales</taxon>
        <taxon>Sphingobacteriaceae</taxon>
        <taxon>Sphingobacterium</taxon>
    </lineage>
</organism>
<sequence length="680" mass="76382">MKSIVENLFLGIVILVLLLPLQLKSQSLNEEDNTHVVIPSHDGALVLLFSAFNGHTDKSLSAFQKVIISKKEGNTKHRKVAEVKIPKTESELTARFNDLQPDAARMMDLKSNQELFDLLVGNQMDSIVRYLSNKSIVEALGLSYWDADLKAGSPCVYSLELIDNNGNIVNTSHVETNGVVPEYGLKFKLMKPTITDSLALIDWEVEGANSASHMIFMTANIYKKTRSEYDLYANRFVSALDNQKLSVSFADALEPGNHYAYYMVLEDWAGNKGVPSDTLFALSYDPDNIRSITELQGTAEESAIRLNWKQLPKETIYTGVEVQKSRNYDSAYVVLDTLPPSADSYLDKKVLKGSAYYYRLRPILLMDNPDDDAVIYAETAVIIDYGDSDGRPAKPEGLQLENMENGAQLSWWTSDELDIYGYTILRGYSADNLEVIETGVQENTYVDTLISKGYSGPVIYAVQAMNHNQMVSDTSDLISLQVRQAGYVTPPAGLSSKKTHAGILLRWNDVTRTDDDVAGYVIFRRAVSEIENEYQTLNKELNLLPEFLDTIYDKSVSYEYAVASVDTWGNFSLLSSSTIVDQSGREMELMPPLDLRLRNLKSGIEVSWPKSLSKKQGSYIVYRRVEGTDKYERLAEVSIDDKFIDQSVQNDVRYEYHVLHQIGENSSEPSLTKGIRRSIL</sequence>
<dbReference type="Proteomes" id="UP000824156">
    <property type="component" value="Unassembled WGS sequence"/>
</dbReference>
<evidence type="ECO:0000313" key="2">
    <source>
        <dbReference type="Proteomes" id="UP000824156"/>
    </source>
</evidence>
<gene>
    <name evidence="1" type="ORF">H9853_08750</name>
</gene>
<proteinExistence type="predicted"/>
<dbReference type="AlphaFoldDB" id="A0A9D2AYN8"/>
<comment type="caution">
    <text evidence="1">The sequence shown here is derived from an EMBL/GenBank/DDBJ whole genome shotgun (WGS) entry which is preliminary data.</text>
</comment>